<name>A0A3L6ZX67_9MICO</name>
<evidence type="ECO:0000313" key="4">
    <source>
        <dbReference type="Proteomes" id="UP000270299"/>
    </source>
</evidence>
<reference evidence="3 4" key="1">
    <citation type="submission" date="2018-10" db="EMBL/GenBank/DDBJ databases">
        <authorList>
            <person name="Li J."/>
        </authorList>
    </citation>
    <scope>NUCLEOTIDE SEQUENCE [LARGE SCALE GENOMIC DNA]</scope>
    <source>
        <strain evidence="3 4">CCTCC AB209002</strain>
    </source>
</reference>
<dbReference type="Proteomes" id="UP000270299">
    <property type="component" value="Unassembled WGS sequence"/>
</dbReference>
<gene>
    <name evidence="3" type="ORF">D9V29_04280</name>
</gene>
<comment type="caution">
    <text evidence="3">The sequence shown here is derived from an EMBL/GenBank/DDBJ whole genome shotgun (WGS) entry which is preliminary data.</text>
</comment>
<sequence length="112" mass="12194">MGKLFYDSTLTVDFDDRVLAHLQIVIGAKLRRGESFYFSWKDDPAVGDGRSTIWLAPNIPLHYKYFGSRLPALNREWIIALSASSNSAGGLQIVPEPPANTSGTGSPEGGQL</sequence>
<evidence type="ECO:0000259" key="2">
    <source>
        <dbReference type="Pfam" id="PF25355"/>
    </source>
</evidence>
<organism evidence="3 4">
    <name type="scientific">Mycetocola manganoxydans</name>
    <dbReference type="NCBI Taxonomy" id="699879"/>
    <lineage>
        <taxon>Bacteria</taxon>
        <taxon>Bacillati</taxon>
        <taxon>Actinomycetota</taxon>
        <taxon>Actinomycetes</taxon>
        <taxon>Micrococcales</taxon>
        <taxon>Microbacteriaceae</taxon>
        <taxon>Mycetocola</taxon>
    </lineage>
</organism>
<dbReference type="GO" id="GO:0016874">
    <property type="term" value="F:ligase activity"/>
    <property type="evidence" value="ECO:0007669"/>
    <property type="project" value="UniProtKB-KW"/>
</dbReference>
<dbReference type="OrthoDB" id="5123855at2"/>
<feature type="domain" description="DUF7882" evidence="2">
    <location>
        <begin position="1"/>
        <end position="96"/>
    </location>
</feature>
<protein>
    <submittedName>
        <fullName evidence="3">ATP-dependent DNA ligase</fullName>
    </submittedName>
</protein>
<dbReference type="RefSeq" id="WP_121672099.1">
    <property type="nucleotide sequence ID" value="NZ_BMXM01000001.1"/>
</dbReference>
<dbReference type="Pfam" id="PF25355">
    <property type="entry name" value="DUF7882"/>
    <property type="match status" value="1"/>
</dbReference>
<keyword evidence="4" id="KW-1185">Reference proteome</keyword>
<dbReference type="AlphaFoldDB" id="A0A3L6ZX67"/>
<keyword evidence="3" id="KW-0436">Ligase</keyword>
<dbReference type="InterPro" id="IPR057204">
    <property type="entry name" value="DUF7882"/>
</dbReference>
<evidence type="ECO:0000313" key="3">
    <source>
        <dbReference type="EMBL" id="RLP72378.1"/>
    </source>
</evidence>
<feature type="region of interest" description="Disordered" evidence="1">
    <location>
        <begin position="91"/>
        <end position="112"/>
    </location>
</feature>
<dbReference type="EMBL" id="RCUV01000005">
    <property type="protein sequence ID" value="RLP72378.1"/>
    <property type="molecule type" value="Genomic_DNA"/>
</dbReference>
<proteinExistence type="predicted"/>
<accession>A0A3L6ZX67</accession>
<evidence type="ECO:0000256" key="1">
    <source>
        <dbReference type="SAM" id="MobiDB-lite"/>
    </source>
</evidence>